<feature type="region of interest" description="Disordered" evidence="1">
    <location>
        <begin position="27"/>
        <end position="72"/>
    </location>
</feature>
<evidence type="ECO:0000313" key="3">
    <source>
        <dbReference type="Proteomes" id="UP000265703"/>
    </source>
</evidence>
<keyword evidence="3" id="KW-1185">Reference proteome</keyword>
<dbReference type="InterPro" id="IPR043502">
    <property type="entry name" value="DNA/RNA_pol_sf"/>
</dbReference>
<protein>
    <recommendedName>
        <fullName evidence="4">DNA-directed DNA polymerase</fullName>
    </recommendedName>
</protein>
<dbReference type="PROSITE" id="PS00116">
    <property type="entry name" value="DNA_POLYMERASE_B"/>
    <property type="match status" value="1"/>
</dbReference>
<dbReference type="Pfam" id="PF02945">
    <property type="entry name" value="Endonuclease_7"/>
    <property type="match status" value="1"/>
</dbReference>
<dbReference type="PANTHER" id="PTHR31511:SF12">
    <property type="entry name" value="RHO TERMINATION FACTOR N-TERMINAL DOMAIN-CONTAINING PROTEIN"/>
    <property type="match status" value="1"/>
</dbReference>
<dbReference type="PANTHER" id="PTHR31511">
    <property type="entry name" value="PROTEIN CBG23764"/>
    <property type="match status" value="1"/>
</dbReference>
<dbReference type="Gene3D" id="3.40.1800.10">
    <property type="entry name" value="His-Me finger endonucleases"/>
    <property type="match status" value="1"/>
</dbReference>
<name>A0A397SG26_9GLOM</name>
<organism evidence="2 3">
    <name type="scientific">Glomus cerebriforme</name>
    <dbReference type="NCBI Taxonomy" id="658196"/>
    <lineage>
        <taxon>Eukaryota</taxon>
        <taxon>Fungi</taxon>
        <taxon>Fungi incertae sedis</taxon>
        <taxon>Mucoromycota</taxon>
        <taxon>Glomeromycotina</taxon>
        <taxon>Glomeromycetes</taxon>
        <taxon>Glomerales</taxon>
        <taxon>Glomeraceae</taxon>
        <taxon>Glomus</taxon>
    </lineage>
</organism>
<sequence>MSGIFSGILGSIGNFIGNYLPIWGREPTQQETTESEDEYETAEEDNISETETESTSSDSSEDTEAHTIEEEDPSILFKIIDNPFSGRITAAKNVSAKESLCRDYLAKIPQNYPLRQDPLLMFEDIEEQISKVYENELKRLGGIKTKIVLISNMTKNPGSNEEKEANIAFPSEIIDITRSDLIEELIARQYHLILDRIDEMEENEDSGWTYVYGIRIYLEISAYQPMRGSSYFELPKIWAKPQLGIINPKNINDQKCFQHCIYAYLRSETSRRQGKKAEKLNDINRNKKFEKMVNFAGISFPATLRDIDIFEEYNPSFAVNVFYPVRAENGKEELTAKIDPLRISEYNYQREHMVDLILFTQGEENLKDRKNINNIPEGMKTHYCLINGEVSWNRIMRNWNKYHGRKYFCRHCLISPFSRKDILEDHIKNNCHGRNNPNAGQREIFPKEGKHISQFNNFKAMEDAPFIIYNDLEADSIPMEDNKNANTIKLQQQKVNSYGYALVRNDNKIEREVYRRTPNSIKEKWNNMVKDLEEIIKPVLRNPAKIKMTPRDWEKHDAAHKCYICDGSLQDVKSNKVKYYDNETQEFIGAAHQGCIITSCKARKKDYKKSMYREEKLSIEEENNFEKAAKCVICNGSLKEQQYNKVKDHDHITGQYRGAAHRSCNFQLRIKPDEIKIPVVYHGGKHYDFHHELKEMGIVSDNKIDIIADNMENYKSFTIGQFKFIDSCQFQFPALEKVAANMRGGKKTIKDLVNCFPIMAQSIPHHLLPLLTQKSEYPYELDDPERFSWTYLPARECFNTTLGGLNYCKEGCKKCKHEIKGKKCNGECKEEDFKEIDDCEHEKVYTISQKQYDHAQEVWKEAKCETFEDYHMLYLKTDVLLLTDAFQNFRKTMKGVFDLDPANYITLPSFAFDAAKKMTKVKLELFHEGQEDMHEFVQRWMRGGNSMAPRRIAKANFPGMKGYDKRKAIKWLSYLDANNLYGWAMLQYLPIGGFRWLDLKNLPNIKSISAIAKRGSAWEVKLSYPDELHRSHSDFPLCPERRIVKREELSLYQDELIKGLSKNKFAETEKLVATLETKDRYILHYRNLQQCLDLGMKLEHVYRVLEFDQSPWLEPYITANTLRRRNAKNAFEKDLWKLMNNAVFGKTMEDVRRRKRVDLVRQICEEYRLRKMLADPALVGRKIFYGSNLIAVHRRQTNVFLNKPIYVGATILDLSKFYMYDFWYNHMKQKYGDRVKLCYTDTDSFVIEIETEDVYADMIEDADLYDFSDYPEDHPLLKKLPPDQWLIKPNGTRELKNKKVIGKWKDENAGIRIYRYAGNRSKSYAIECEDVTKNIQKAKGLKKSLVKKELTIDIYERCILDSVEDKPRTANFLRCERFVPYIIRQTKRSINPLDSKRWILSDRITTWAFGDCRIPKYLSALKQYGNNIPQEFLSDLGL</sequence>
<feature type="compositionally biased region" description="Acidic residues" evidence="1">
    <location>
        <begin position="33"/>
        <end position="52"/>
    </location>
</feature>
<evidence type="ECO:0008006" key="4">
    <source>
        <dbReference type="Google" id="ProtNLM"/>
    </source>
</evidence>
<dbReference type="GO" id="GO:0000166">
    <property type="term" value="F:nucleotide binding"/>
    <property type="evidence" value="ECO:0007669"/>
    <property type="project" value="InterPro"/>
</dbReference>
<accession>A0A397SG26</accession>
<dbReference type="EMBL" id="QKYT01000538">
    <property type="protein sequence ID" value="RIA83839.1"/>
    <property type="molecule type" value="Genomic_DNA"/>
</dbReference>
<dbReference type="SUPFAM" id="SSF56672">
    <property type="entry name" value="DNA/RNA polymerases"/>
    <property type="match status" value="1"/>
</dbReference>
<reference evidence="2 3" key="1">
    <citation type="submission" date="2018-06" db="EMBL/GenBank/DDBJ databases">
        <title>Comparative genomics reveals the genomic features of Rhizophagus irregularis, R. cerebriforme, R. diaphanum and Gigaspora rosea, and their symbiotic lifestyle signature.</title>
        <authorList>
            <person name="Morin E."/>
            <person name="San Clemente H."/>
            <person name="Chen E.C.H."/>
            <person name="De La Providencia I."/>
            <person name="Hainaut M."/>
            <person name="Kuo A."/>
            <person name="Kohler A."/>
            <person name="Murat C."/>
            <person name="Tang N."/>
            <person name="Roy S."/>
            <person name="Loubradou J."/>
            <person name="Henrissat B."/>
            <person name="Grigoriev I.V."/>
            <person name="Corradi N."/>
            <person name="Roux C."/>
            <person name="Martin F.M."/>
        </authorList>
    </citation>
    <scope>NUCLEOTIDE SEQUENCE [LARGE SCALE GENOMIC DNA]</scope>
    <source>
        <strain evidence="2 3">DAOM 227022</strain>
    </source>
</reference>
<dbReference type="InterPro" id="IPR004211">
    <property type="entry name" value="Endonuclease_7"/>
</dbReference>
<dbReference type="InterPro" id="IPR044925">
    <property type="entry name" value="His-Me_finger_sf"/>
</dbReference>
<dbReference type="InterPro" id="IPR017964">
    <property type="entry name" value="DNA-dir_DNA_pol_B_CS"/>
</dbReference>
<evidence type="ECO:0000256" key="1">
    <source>
        <dbReference type="SAM" id="MobiDB-lite"/>
    </source>
</evidence>
<evidence type="ECO:0000313" key="2">
    <source>
        <dbReference type="EMBL" id="RIA83839.1"/>
    </source>
</evidence>
<dbReference type="Proteomes" id="UP000265703">
    <property type="component" value="Unassembled WGS sequence"/>
</dbReference>
<dbReference type="InterPro" id="IPR038563">
    <property type="entry name" value="Endonuclease_7_sf"/>
</dbReference>
<dbReference type="SUPFAM" id="SSF54060">
    <property type="entry name" value="His-Me finger endonucleases"/>
    <property type="match status" value="1"/>
</dbReference>
<proteinExistence type="predicted"/>
<dbReference type="GO" id="GO:0003676">
    <property type="term" value="F:nucleic acid binding"/>
    <property type="evidence" value="ECO:0007669"/>
    <property type="project" value="InterPro"/>
</dbReference>
<dbReference type="STRING" id="658196.A0A397SG26"/>
<comment type="caution">
    <text evidence="2">The sequence shown here is derived from an EMBL/GenBank/DDBJ whole genome shotgun (WGS) entry which is preliminary data.</text>
</comment>
<dbReference type="OrthoDB" id="2406449at2759"/>
<gene>
    <name evidence="2" type="ORF">C1645_833165</name>
</gene>